<dbReference type="EMBL" id="JBDJPC010000043">
    <property type="protein sequence ID" value="KAL1487506.1"/>
    <property type="molecule type" value="Genomic_DNA"/>
</dbReference>
<evidence type="ECO:0000256" key="1">
    <source>
        <dbReference type="SAM" id="MobiDB-lite"/>
    </source>
</evidence>
<feature type="compositionally biased region" description="Polar residues" evidence="1">
    <location>
        <begin position="112"/>
        <end position="144"/>
    </location>
</feature>
<feature type="region of interest" description="Disordered" evidence="1">
    <location>
        <begin position="257"/>
        <end position="277"/>
    </location>
</feature>
<feature type="compositionally biased region" description="Basic and acidic residues" evidence="1">
    <location>
        <begin position="456"/>
        <end position="466"/>
    </location>
</feature>
<dbReference type="Proteomes" id="UP001566132">
    <property type="component" value="Unassembled WGS sequence"/>
</dbReference>
<proteinExistence type="predicted"/>
<evidence type="ECO:0000313" key="3">
    <source>
        <dbReference type="Proteomes" id="UP001566132"/>
    </source>
</evidence>
<sequence length="472" mass="53591">MAFTGAKEGDLSTGRSECVRAGTYRPSANYCSASLVGNQAEALETTTGSEDESPEPEILEVGENLALRESECEGRRSPHALGERPSYEDALFRQEDSKKKRPNTHSRENENKQTNGDRQGKGSNSPTPTREINKPETNTSSETGVKSDIIGTHLEELLSKLRDQVAIVDEIMKKAHKPKKELKDAWYEGKEKITTKKDEGSLQKEITELRRENKTLMSRMQALEEDMRKVVVKKEKEIETLLTENIKLQETVLELEENAADGGANPNQKEDNRPGRKAMEKHVEGLISCEGQERWEVSGSYYKHYEDKEPCDAVYVCDFEKSRAQDLPKEIRQHRAFGAAIESEKIINGKMIYAVTTDRLNGEDYEDEQSSEKITYLIGASSDLIDSVEFYSNIEKISNLHATKKRDRLRLYVHAGSEIIVRRICEYIFRQGEVTNKIEIHKMKNTQEVVGGNAKPQEEWNKVARETKKKSV</sequence>
<comment type="caution">
    <text evidence="2">The sequence shown here is derived from an EMBL/GenBank/DDBJ whole genome shotgun (WGS) entry which is preliminary data.</text>
</comment>
<feature type="region of interest" description="Disordered" evidence="1">
    <location>
        <begin position="41"/>
        <end position="146"/>
    </location>
</feature>
<name>A0ABD1DYM5_HYPHA</name>
<reference evidence="2 3" key="1">
    <citation type="submission" date="2024-05" db="EMBL/GenBank/DDBJ databases">
        <title>Genetic variation in Jamaican populations of the coffee berry borer (Hypothenemus hampei).</title>
        <authorList>
            <person name="Errbii M."/>
            <person name="Myrie A."/>
        </authorList>
    </citation>
    <scope>NUCLEOTIDE SEQUENCE [LARGE SCALE GENOMIC DNA]</scope>
    <source>
        <strain evidence="2">JA-Hopewell-2020-01-JO</strain>
        <tissue evidence="2">Whole body</tissue>
    </source>
</reference>
<accession>A0ABD1DYM5</accession>
<gene>
    <name evidence="2" type="ORF">ABEB36_015826</name>
</gene>
<keyword evidence="3" id="KW-1185">Reference proteome</keyword>
<dbReference type="AlphaFoldDB" id="A0ABD1DYM5"/>
<protein>
    <submittedName>
        <fullName evidence="2">Uncharacterized protein</fullName>
    </submittedName>
</protein>
<feature type="compositionally biased region" description="Basic and acidic residues" evidence="1">
    <location>
        <begin position="66"/>
        <end position="98"/>
    </location>
</feature>
<feature type="compositionally biased region" description="Basic and acidic residues" evidence="1">
    <location>
        <begin position="268"/>
        <end position="277"/>
    </location>
</feature>
<feature type="region of interest" description="Disordered" evidence="1">
    <location>
        <begin position="451"/>
        <end position="472"/>
    </location>
</feature>
<evidence type="ECO:0000313" key="2">
    <source>
        <dbReference type="EMBL" id="KAL1487506.1"/>
    </source>
</evidence>
<organism evidence="2 3">
    <name type="scientific">Hypothenemus hampei</name>
    <name type="common">Coffee berry borer</name>
    <dbReference type="NCBI Taxonomy" id="57062"/>
    <lineage>
        <taxon>Eukaryota</taxon>
        <taxon>Metazoa</taxon>
        <taxon>Ecdysozoa</taxon>
        <taxon>Arthropoda</taxon>
        <taxon>Hexapoda</taxon>
        <taxon>Insecta</taxon>
        <taxon>Pterygota</taxon>
        <taxon>Neoptera</taxon>
        <taxon>Endopterygota</taxon>
        <taxon>Coleoptera</taxon>
        <taxon>Polyphaga</taxon>
        <taxon>Cucujiformia</taxon>
        <taxon>Curculionidae</taxon>
        <taxon>Scolytinae</taxon>
        <taxon>Hypothenemus</taxon>
    </lineage>
</organism>
<feature type="compositionally biased region" description="Acidic residues" evidence="1">
    <location>
        <begin position="49"/>
        <end position="60"/>
    </location>
</feature>